<dbReference type="KEGG" id="parq:DSM112329_04712"/>
<name>A0AAU7B1S4_9ACTN</name>
<sequence length="329" mass="34506">MNAISLAADIRVGPAQTSGPLTVYPLFRGGEPRLEYRSFAQAVAEGFVIHEVPGGASVNDLMVTNPLDVAVLLYDGEEVLGAQQNRTLDLTVVVPAGARLTIPVSCVEAGRWDGTRHADGFVPAPQAAYPSLRRMKAQQSTLAGAAGLQPRADQAAVWAEVGAKAERRGAPAATGATHDVFENDRPRLDAIAAGVARQDGQVGAVAVIGGQAAVLDYVSRSDVWAALHGPLVQGYALDALDQTGARVAMHVGEAVDRDWVQGWANGLLSVRDVPTRRGVGLGQSFAIDGCDSAAAGCVHDGELIQLSAFPAYPDPVADPSRIRRPSRRR</sequence>
<accession>A0AAU7B1S4</accession>
<reference evidence="2" key="1">
    <citation type="submission" date="2022-12" db="EMBL/GenBank/DDBJ databases">
        <title>Paraconexibacter alkalitolerans sp. nov. and Baekduia alba sp. nov., isolated from soil and emended description of the genera Paraconexibacter (Chun et al., 2020) and Baekduia (An et al., 2020).</title>
        <authorList>
            <person name="Vieira S."/>
            <person name="Huber K.J."/>
            <person name="Geppert A."/>
            <person name="Wolf J."/>
            <person name="Neumann-Schaal M."/>
            <person name="Muesken M."/>
            <person name="Overmann J."/>
        </authorList>
    </citation>
    <scope>NUCLEOTIDE SEQUENCE</scope>
    <source>
        <strain evidence="2">AEG42_29</strain>
    </source>
</reference>
<organism evidence="2">
    <name type="scientific">Paraconexibacter sp. AEG42_29</name>
    <dbReference type="NCBI Taxonomy" id="2997339"/>
    <lineage>
        <taxon>Bacteria</taxon>
        <taxon>Bacillati</taxon>
        <taxon>Actinomycetota</taxon>
        <taxon>Thermoleophilia</taxon>
        <taxon>Solirubrobacterales</taxon>
        <taxon>Paraconexibacteraceae</taxon>
        <taxon>Paraconexibacter</taxon>
    </lineage>
</organism>
<feature type="domain" description="ARG and Rhodanese-Phosphatase-superfamily-associated" evidence="1">
    <location>
        <begin position="10"/>
        <end position="309"/>
    </location>
</feature>
<dbReference type="EMBL" id="CP114014">
    <property type="protein sequence ID" value="XAY07821.1"/>
    <property type="molecule type" value="Genomic_DNA"/>
</dbReference>
<protein>
    <recommendedName>
        <fullName evidence="1">ARG and Rhodanese-Phosphatase-superfamily-associated domain-containing protein</fullName>
    </recommendedName>
</protein>
<dbReference type="RefSeq" id="WP_354699011.1">
    <property type="nucleotide sequence ID" value="NZ_CP114014.1"/>
</dbReference>
<proteinExistence type="predicted"/>
<evidence type="ECO:0000259" key="1">
    <source>
        <dbReference type="Pfam" id="PF20208"/>
    </source>
</evidence>
<dbReference type="Pfam" id="PF20208">
    <property type="entry name" value="ARPP-1"/>
    <property type="match status" value="1"/>
</dbReference>
<evidence type="ECO:0000313" key="2">
    <source>
        <dbReference type="EMBL" id="XAY07821.1"/>
    </source>
</evidence>
<dbReference type="InterPro" id="IPR046699">
    <property type="entry name" value="ARPP-1"/>
</dbReference>
<dbReference type="AlphaFoldDB" id="A0AAU7B1S4"/>
<gene>
    <name evidence="2" type="ORF">DSM112329_04712</name>
</gene>